<keyword evidence="4" id="KW-1185">Reference proteome</keyword>
<dbReference type="Proteomes" id="UP001209878">
    <property type="component" value="Unassembled WGS sequence"/>
</dbReference>
<protein>
    <recommendedName>
        <fullName evidence="5">Ig-like domain-containing protein</fullName>
    </recommendedName>
</protein>
<gene>
    <name evidence="3" type="ORF">NP493_80g04019</name>
</gene>
<evidence type="ECO:0000313" key="3">
    <source>
        <dbReference type="EMBL" id="KAK2190436.1"/>
    </source>
</evidence>
<organism evidence="3 4">
    <name type="scientific">Ridgeia piscesae</name>
    <name type="common">Tubeworm</name>
    <dbReference type="NCBI Taxonomy" id="27915"/>
    <lineage>
        <taxon>Eukaryota</taxon>
        <taxon>Metazoa</taxon>
        <taxon>Spiralia</taxon>
        <taxon>Lophotrochozoa</taxon>
        <taxon>Annelida</taxon>
        <taxon>Polychaeta</taxon>
        <taxon>Sedentaria</taxon>
        <taxon>Canalipalpata</taxon>
        <taxon>Sabellida</taxon>
        <taxon>Siboglinidae</taxon>
        <taxon>Ridgeia</taxon>
    </lineage>
</organism>
<evidence type="ECO:0008006" key="5">
    <source>
        <dbReference type="Google" id="ProtNLM"/>
    </source>
</evidence>
<evidence type="ECO:0000256" key="1">
    <source>
        <dbReference type="SAM" id="MobiDB-lite"/>
    </source>
</evidence>
<sequence length="481" mass="53390">MSVDEMFSLPAQTHAKPPASAILETPVNTVAPRGGQMRAFCLSSDPSDRIFFRHYRKSTTVTIFDNGTVSTLGQTSAQSNYASRYDVMYETVKSMPALRRAVFEISFADFDDAGTHSCQSERNDTVYYFEVIVLDGRLKCTNNLTNNAVLEGDFFEFGCTILHSGTWAPVIQWQDSTQFLTSRRLVNRPSRLVTAVQGWTQGDTFAAIQTRATRSMHGYIYRCTAKFDPELQSTPSEWASLPYGVHASNVPSSQVTYSSQLLVVYYPPTVRVRPLYRLYPVGQKLSISAESRPAAHRYAWLNTATGIIHSGSELVLNADMVNDDVNNFTCVAFNRIFGVQFNGSINVQFKVVETVTTNKAESLMRTYERSGSRLAAIFVQAMVLSGLTTMCVLCTIAARRDRRKMTTKRKKNVMCGVKPIKTSKAGQSRVDNVDPRKAPAAAVESDVAKVHGRDVDVETEETPVVGIVLAQRSDDTGKEHD</sequence>
<feature type="region of interest" description="Disordered" evidence="1">
    <location>
        <begin position="425"/>
        <end position="445"/>
    </location>
</feature>
<dbReference type="AlphaFoldDB" id="A0AAD9UIB7"/>
<dbReference type="EMBL" id="JAODUO010000080">
    <property type="protein sequence ID" value="KAK2190436.1"/>
    <property type="molecule type" value="Genomic_DNA"/>
</dbReference>
<accession>A0AAD9UIB7</accession>
<reference evidence="3" key="1">
    <citation type="journal article" date="2023" name="Mol. Biol. Evol.">
        <title>Third-Generation Sequencing Reveals the Adaptive Role of the Epigenome in Three Deep-Sea Polychaetes.</title>
        <authorList>
            <person name="Perez M."/>
            <person name="Aroh O."/>
            <person name="Sun Y."/>
            <person name="Lan Y."/>
            <person name="Juniper S.K."/>
            <person name="Young C.R."/>
            <person name="Angers B."/>
            <person name="Qian P.Y."/>
        </authorList>
    </citation>
    <scope>NUCLEOTIDE SEQUENCE</scope>
    <source>
        <strain evidence="3">R07B-5</strain>
    </source>
</reference>
<evidence type="ECO:0000313" key="4">
    <source>
        <dbReference type="Proteomes" id="UP001209878"/>
    </source>
</evidence>
<proteinExistence type="predicted"/>
<keyword evidence="2" id="KW-1133">Transmembrane helix</keyword>
<evidence type="ECO:0000256" key="2">
    <source>
        <dbReference type="SAM" id="Phobius"/>
    </source>
</evidence>
<feature type="transmembrane region" description="Helical" evidence="2">
    <location>
        <begin position="374"/>
        <end position="398"/>
    </location>
</feature>
<keyword evidence="2" id="KW-0812">Transmembrane</keyword>
<name>A0AAD9UIB7_RIDPI</name>
<keyword evidence="2" id="KW-0472">Membrane</keyword>
<comment type="caution">
    <text evidence="3">The sequence shown here is derived from an EMBL/GenBank/DDBJ whole genome shotgun (WGS) entry which is preliminary data.</text>
</comment>